<accession>A0A2S9QC43</accession>
<dbReference type="AlphaFoldDB" id="A0A2S9QC43"/>
<reference evidence="1 2" key="1">
    <citation type="submission" date="2018-02" db="EMBL/GenBank/DDBJ databases">
        <title>Whole genome sequencing of endophytic bacterium.</title>
        <authorList>
            <person name="Eedara R."/>
            <person name="Podile A.R."/>
        </authorList>
    </citation>
    <scope>NUCLEOTIDE SEQUENCE [LARGE SCALE GENOMIC DNA]</scope>
    <source>
        <strain evidence="1 2">RP1T</strain>
    </source>
</reference>
<gene>
    <name evidence="1" type="ORF">C5L14_16660</name>
</gene>
<comment type="caution">
    <text evidence="1">The sequence shown here is derived from an EMBL/GenBank/DDBJ whole genome shotgun (WGS) entry which is preliminary data.</text>
</comment>
<dbReference type="EMBL" id="PUEJ01000005">
    <property type="protein sequence ID" value="PRH86917.1"/>
    <property type="molecule type" value="Genomic_DNA"/>
</dbReference>
<organism evidence="1 2">
    <name type="scientific">Labrys okinawensis</name>
    <dbReference type="NCBI Taxonomy" id="346911"/>
    <lineage>
        <taxon>Bacteria</taxon>
        <taxon>Pseudomonadati</taxon>
        <taxon>Pseudomonadota</taxon>
        <taxon>Alphaproteobacteria</taxon>
        <taxon>Hyphomicrobiales</taxon>
        <taxon>Xanthobacteraceae</taxon>
        <taxon>Labrys</taxon>
    </lineage>
</organism>
<protein>
    <submittedName>
        <fullName evidence="1">Uncharacterized protein</fullName>
    </submittedName>
</protein>
<dbReference type="Proteomes" id="UP000237682">
    <property type="component" value="Unassembled WGS sequence"/>
</dbReference>
<evidence type="ECO:0000313" key="1">
    <source>
        <dbReference type="EMBL" id="PRH86917.1"/>
    </source>
</evidence>
<dbReference type="RefSeq" id="WP_105863139.1">
    <property type="nucleotide sequence ID" value="NZ_PUEJ01000005.1"/>
</dbReference>
<evidence type="ECO:0000313" key="2">
    <source>
        <dbReference type="Proteomes" id="UP000237682"/>
    </source>
</evidence>
<keyword evidence="2" id="KW-1185">Reference proteome</keyword>
<proteinExistence type="predicted"/>
<name>A0A2S9QC43_9HYPH</name>
<sequence>MTAQPEPQYSAPAFDRGTGSMTAAPKFSPPYGCLENVPEPLLDRAQHFMVWGVPPYSKSARYSRILMDVVHFWMLQGGPAVVVPTAMAKSYGMPRRTICRFLNRLRDHGALTQIGRTSTGSPIFLPNLDLTEESYLESRRELEEHFRERELEAANGEA</sequence>